<dbReference type="EMBL" id="JAGPYM010000015">
    <property type="protein sequence ID" value="KAH6887069.1"/>
    <property type="molecule type" value="Genomic_DNA"/>
</dbReference>
<evidence type="ECO:0000313" key="2">
    <source>
        <dbReference type="Proteomes" id="UP000777438"/>
    </source>
</evidence>
<evidence type="ECO:0000313" key="1">
    <source>
        <dbReference type="EMBL" id="KAH6887069.1"/>
    </source>
</evidence>
<dbReference type="AlphaFoldDB" id="A0A9P9AR36"/>
<name>A0A9P9AR36_9HYPO</name>
<protein>
    <submittedName>
        <fullName evidence="1">Uncharacterized protein</fullName>
    </submittedName>
</protein>
<keyword evidence="2" id="KW-1185">Reference proteome</keyword>
<sequence length="290" mass="31893">MNKCWFVLEQSIFSPPEYTRPRRARGEANGPLRLGDIVPSPTDLYPIITQNAPLPTFPADMRIWDAPFGDFQWEASSGSGIDVSAGGGAPIATAAGITVDAGVRATFQKTMKSWANFEKMDIEFMQPSTSYIDQVLATDAVQAWINQYKEPITNKWSVFVVTGLMIARGGSVGHSDSKSRTLGTNAQTDISGVANAHFDISRSRDHENSLSLSLTTDRIWAIRFAKIHKGFLSSRWKQSEATVGATLDGEEEVEEKVEDVLVDEGLNQFETVTAGNEKEQVMFVIRNEPG</sequence>
<proteinExistence type="predicted"/>
<dbReference type="Proteomes" id="UP000777438">
    <property type="component" value="Unassembled WGS sequence"/>
</dbReference>
<organism evidence="1 2">
    <name type="scientific">Thelonectria olida</name>
    <dbReference type="NCBI Taxonomy" id="1576542"/>
    <lineage>
        <taxon>Eukaryota</taxon>
        <taxon>Fungi</taxon>
        <taxon>Dikarya</taxon>
        <taxon>Ascomycota</taxon>
        <taxon>Pezizomycotina</taxon>
        <taxon>Sordariomycetes</taxon>
        <taxon>Hypocreomycetidae</taxon>
        <taxon>Hypocreales</taxon>
        <taxon>Nectriaceae</taxon>
        <taxon>Thelonectria</taxon>
    </lineage>
</organism>
<gene>
    <name evidence="1" type="ORF">B0T10DRAFT_443307</name>
</gene>
<dbReference type="OrthoDB" id="4500473at2759"/>
<reference evidence="1 2" key="1">
    <citation type="journal article" date="2021" name="Nat. Commun.">
        <title>Genetic determinants of endophytism in the Arabidopsis root mycobiome.</title>
        <authorList>
            <person name="Mesny F."/>
            <person name="Miyauchi S."/>
            <person name="Thiergart T."/>
            <person name="Pickel B."/>
            <person name="Atanasova L."/>
            <person name="Karlsson M."/>
            <person name="Huettel B."/>
            <person name="Barry K.W."/>
            <person name="Haridas S."/>
            <person name="Chen C."/>
            <person name="Bauer D."/>
            <person name="Andreopoulos W."/>
            <person name="Pangilinan J."/>
            <person name="LaButti K."/>
            <person name="Riley R."/>
            <person name="Lipzen A."/>
            <person name="Clum A."/>
            <person name="Drula E."/>
            <person name="Henrissat B."/>
            <person name="Kohler A."/>
            <person name="Grigoriev I.V."/>
            <person name="Martin F.M."/>
            <person name="Hacquard S."/>
        </authorList>
    </citation>
    <scope>NUCLEOTIDE SEQUENCE [LARGE SCALE GENOMIC DNA]</scope>
    <source>
        <strain evidence="1 2">MPI-CAGE-CH-0241</strain>
    </source>
</reference>
<accession>A0A9P9AR36</accession>
<comment type="caution">
    <text evidence="1">The sequence shown here is derived from an EMBL/GenBank/DDBJ whole genome shotgun (WGS) entry which is preliminary data.</text>
</comment>